<organism evidence="1 2">
    <name type="scientific">Solilutibacter silvestris</name>
    <dbReference type="NCBI Taxonomy" id="1645665"/>
    <lineage>
        <taxon>Bacteria</taxon>
        <taxon>Pseudomonadati</taxon>
        <taxon>Pseudomonadota</taxon>
        <taxon>Gammaproteobacteria</taxon>
        <taxon>Lysobacterales</taxon>
        <taxon>Lysobacteraceae</taxon>
        <taxon>Solilutibacter</taxon>
    </lineage>
</organism>
<dbReference type="Proteomes" id="UP000236220">
    <property type="component" value="Unassembled WGS sequence"/>
</dbReference>
<keyword evidence="2" id="KW-1185">Reference proteome</keyword>
<evidence type="ECO:0000313" key="2">
    <source>
        <dbReference type="Proteomes" id="UP000236220"/>
    </source>
</evidence>
<comment type="caution">
    <text evidence="1">The sequence shown here is derived from an EMBL/GenBank/DDBJ whole genome shotgun (WGS) entry which is preliminary data.</text>
</comment>
<name>A0A2K1PY02_9GAMM</name>
<protein>
    <submittedName>
        <fullName evidence="1">Uncharacterized protein</fullName>
    </submittedName>
</protein>
<evidence type="ECO:0000313" key="1">
    <source>
        <dbReference type="EMBL" id="PNS07670.1"/>
    </source>
</evidence>
<dbReference type="RefSeq" id="WP_129588422.1">
    <property type="nucleotide sequence ID" value="NZ_NPZB01000002.1"/>
</dbReference>
<dbReference type="EMBL" id="NPZB01000002">
    <property type="protein sequence ID" value="PNS07670.1"/>
    <property type="molecule type" value="Genomic_DNA"/>
</dbReference>
<dbReference type="AlphaFoldDB" id="A0A2K1PY02"/>
<accession>A0A2K1PY02</accession>
<dbReference type="OrthoDB" id="6850497at2"/>
<gene>
    <name evidence="1" type="ORF">Lysil_1846</name>
</gene>
<sequence>MRKLLPRNLTRNTASGCIMARIRRDGVLHSRNFSLVEFGTWAKAQAAASEWLDEVKATLPEAASTRDLMTARNASGVVGVMLKTLERGGDTSYSWHAFWPGHTSGTRWGIDKYGDNGAFVRACLSRKLETADRDEVENAFAAVKGTAQYRSLLRNKQLEVN</sequence>
<proteinExistence type="predicted"/>
<reference evidence="1 2" key="1">
    <citation type="submission" date="2017-08" db="EMBL/GenBank/DDBJ databases">
        <title>Lysobacter sylvestris genome.</title>
        <authorList>
            <person name="Zhang D.-C."/>
            <person name="Albuquerque L."/>
            <person name="Franca L."/>
            <person name="Froufe H.J.C."/>
            <person name="Barroso C."/>
            <person name="Egas C."/>
            <person name="Da Costa M."/>
            <person name="Margesin R."/>
        </authorList>
    </citation>
    <scope>NUCLEOTIDE SEQUENCE [LARGE SCALE GENOMIC DNA]</scope>
    <source>
        <strain evidence="1 2">AM20-91</strain>
    </source>
</reference>